<dbReference type="SUPFAM" id="SSF54403">
    <property type="entry name" value="Cystatin/monellin"/>
    <property type="match status" value="1"/>
</dbReference>
<name>A0AAN9SX97_PSOTE</name>
<dbReference type="Proteomes" id="UP001386955">
    <property type="component" value="Unassembled WGS sequence"/>
</dbReference>
<evidence type="ECO:0000256" key="2">
    <source>
        <dbReference type="ARBA" id="ARBA00022704"/>
    </source>
</evidence>
<keyword evidence="2" id="KW-0789">Thiol protease inhibitor</keyword>
<dbReference type="InterPro" id="IPR000010">
    <property type="entry name" value="Cystatin_dom"/>
</dbReference>
<evidence type="ECO:0000259" key="3">
    <source>
        <dbReference type="Pfam" id="PF16845"/>
    </source>
</evidence>
<dbReference type="Pfam" id="PF16845">
    <property type="entry name" value="SQAPI"/>
    <property type="match status" value="1"/>
</dbReference>
<evidence type="ECO:0000313" key="5">
    <source>
        <dbReference type="Proteomes" id="UP001386955"/>
    </source>
</evidence>
<protein>
    <recommendedName>
        <fullName evidence="3">Cystatin domain-containing protein</fullName>
    </recommendedName>
</protein>
<sequence>MRSRVKLELDLVFVVISIIASNAWLYYDPNENFTKELATGAVWEYNRQTGNSMKLEKVLQACTYPIENKGVEWNITMTVSDSHWSDTNNYQALVFDQAWTHKRRLHYFSLHNSPYCCCT</sequence>
<dbReference type="GO" id="GO:0004869">
    <property type="term" value="F:cysteine-type endopeptidase inhibitor activity"/>
    <property type="evidence" value="ECO:0007669"/>
    <property type="project" value="UniProtKB-KW"/>
</dbReference>
<dbReference type="EMBL" id="JAYMYS010000003">
    <property type="protein sequence ID" value="KAK7401644.1"/>
    <property type="molecule type" value="Genomic_DNA"/>
</dbReference>
<organism evidence="4 5">
    <name type="scientific">Psophocarpus tetragonolobus</name>
    <name type="common">Winged bean</name>
    <name type="synonym">Dolichos tetragonolobus</name>
    <dbReference type="NCBI Taxonomy" id="3891"/>
    <lineage>
        <taxon>Eukaryota</taxon>
        <taxon>Viridiplantae</taxon>
        <taxon>Streptophyta</taxon>
        <taxon>Embryophyta</taxon>
        <taxon>Tracheophyta</taxon>
        <taxon>Spermatophyta</taxon>
        <taxon>Magnoliopsida</taxon>
        <taxon>eudicotyledons</taxon>
        <taxon>Gunneridae</taxon>
        <taxon>Pentapetalae</taxon>
        <taxon>rosids</taxon>
        <taxon>fabids</taxon>
        <taxon>Fabales</taxon>
        <taxon>Fabaceae</taxon>
        <taxon>Papilionoideae</taxon>
        <taxon>50 kb inversion clade</taxon>
        <taxon>NPAAA clade</taxon>
        <taxon>indigoferoid/millettioid clade</taxon>
        <taxon>Phaseoleae</taxon>
        <taxon>Psophocarpus</taxon>
    </lineage>
</organism>
<keyword evidence="5" id="KW-1185">Reference proteome</keyword>
<keyword evidence="1" id="KW-0646">Protease inhibitor</keyword>
<feature type="domain" description="Cystatin" evidence="3">
    <location>
        <begin position="32"/>
        <end position="109"/>
    </location>
</feature>
<evidence type="ECO:0000313" key="4">
    <source>
        <dbReference type="EMBL" id="KAK7401644.1"/>
    </source>
</evidence>
<dbReference type="Gene3D" id="3.10.450.10">
    <property type="match status" value="1"/>
</dbReference>
<proteinExistence type="predicted"/>
<accession>A0AAN9SX97</accession>
<reference evidence="4 5" key="1">
    <citation type="submission" date="2024-01" db="EMBL/GenBank/DDBJ databases">
        <title>The genomes of 5 underutilized Papilionoideae crops provide insights into root nodulation and disease resistanc.</title>
        <authorList>
            <person name="Jiang F."/>
        </authorList>
    </citation>
    <scope>NUCLEOTIDE SEQUENCE [LARGE SCALE GENOMIC DNA]</scope>
    <source>
        <strain evidence="4">DUOXIRENSHENG_FW03</strain>
        <tissue evidence="4">Leaves</tissue>
    </source>
</reference>
<dbReference type="InterPro" id="IPR046350">
    <property type="entry name" value="Cystatin_sf"/>
</dbReference>
<comment type="caution">
    <text evidence="4">The sequence shown here is derived from an EMBL/GenBank/DDBJ whole genome shotgun (WGS) entry which is preliminary data.</text>
</comment>
<evidence type="ECO:0000256" key="1">
    <source>
        <dbReference type="ARBA" id="ARBA00022690"/>
    </source>
</evidence>
<gene>
    <name evidence="4" type="ORF">VNO78_13275</name>
</gene>
<dbReference type="AlphaFoldDB" id="A0AAN9SX97"/>